<name>A0A1C6FP47_9FIRM</name>
<proteinExistence type="predicted"/>
<evidence type="ECO:0000256" key="1">
    <source>
        <dbReference type="SAM" id="MobiDB-lite"/>
    </source>
</evidence>
<evidence type="ECO:0000313" key="2">
    <source>
        <dbReference type="EMBL" id="SCJ34574.1"/>
    </source>
</evidence>
<protein>
    <submittedName>
        <fullName evidence="2">Uncharacterized protein</fullName>
    </submittedName>
</protein>
<sequence>MDRQKRDRPQCCNTEDGPKNGICNHNVQPIDRFVK</sequence>
<reference evidence="2" key="1">
    <citation type="submission" date="2015-09" db="EMBL/GenBank/DDBJ databases">
        <authorList>
            <consortium name="Pathogen Informatics"/>
        </authorList>
    </citation>
    <scope>NUCLEOTIDE SEQUENCE</scope>
    <source>
        <strain evidence="2">2789STDY5834896</strain>
    </source>
</reference>
<feature type="region of interest" description="Disordered" evidence="1">
    <location>
        <begin position="1"/>
        <end position="35"/>
    </location>
</feature>
<dbReference type="EMBL" id="FMHG01000001">
    <property type="protein sequence ID" value="SCJ34574.1"/>
    <property type="molecule type" value="Genomic_DNA"/>
</dbReference>
<accession>A0A1C6FP47</accession>
<organism evidence="2">
    <name type="scientific">uncultured Anaerotruncus sp</name>
    <dbReference type="NCBI Taxonomy" id="905011"/>
    <lineage>
        <taxon>Bacteria</taxon>
        <taxon>Bacillati</taxon>
        <taxon>Bacillota</taxon>
        <taxon>Clostridia</taxon>
        <taxon>Eubacteriales</taxon>
        <taxon>Oscillospiraceae</taxon>
        <taxon>Anaerotruncus</taxon>
        <taxon>environmental samples</taxon>
    </lineage>
</organism>
<gene>
    <name evidence="2" type="ORF">SAMEA3545359_00048</name>
</gene>
<dbReference type="AlphaFoldDB" id="A0A1C6FP47"/>